<proteinExistence type="predicted"/>
<keyword evidence="1" id="KW-0472">Membrane</keyword>
<reference evidence="2 3" key="1">
    <citation type="submission" date="2018-08" db="EMBL/GenBank/DDBJ databases">
        <authorList>
            <person name="Laetsch R D."/>
            <person name="Stevens L."/>
            <person name="Kumar S."/>
            <person name="Blaxter L. M."/>
        </authorList>
    </citation>
    <scope>NUCLEOTIDE SEQUENCE [LARGE SCALE GENOMIC DNA]</scope>
</reference>
<evidence type="ECO:0000313" key="3">
    <source>
        <dbReference type="Proteomes" id="UP000277928"/>
    </source>
</evidence>
<gene>
    <name evidence="2" type="ORF">NLS_LOCUS1369</name>
</gene>
<protein>
    <submittedName>
        <fullName evidence="2">Uncharacterized protein</fullName>
    </submittedName>
</protein>
<sequence>MFIVVHVYVALHCFITIVLLSPFPNKNFIADIVSQLLKFTSQCLNTTTLFKQIIKFKETCAVTMQLTDNHILGEDKMTVSFVEGMCTMK</sequence>
<accession>A0A3P6S660</accession>
<name>A0A3P6S660_LITSI</name>
<dbReference type="Proteomes" id="UP000277928">
    <property type="component" value="Unassembled WGS sequence"/>
</dbReference>
<dbReference type="AlphaFoldDB" id="A0A3P6S660"/>
<feature type="transmembrane region" description="Helical" evidence="1">
    <location>
        <begin position="6"/>
        <end position="23"/>
    </location>
</feature>
<organism evidence="2 3">
    <name type="scientific">Litomosoides sigmodontis</name>
    <name type="common">Filarial nematode worm</name>
    <dbReference type="NCBI Taxonomy" id="42156"/>
    <lineage>
        <taxon>Eukaryota</taxon>
        <taxon>Metazoa</taxon>
        <taxon>Ecdysozoa</taxon>
        <taxon>Nematoda</taxon>
        <taxon>Chromadorea</taxon>
        <taxon>Rhabditida</taxon>
        <taxon>Spirurina</taxon>
        <taxon>Spiruromorpha</taxon>
        <taxon>Filarioidea</taxon>
        <taxon>Onchocercidae</taxon>
        <taxon>Litomosoides</taxon>
    </lineage>
</organism>
<keyword evidence="3" id="KW-1185">Reference proteome</keyword>
<dbReference type="EMBL" id="UYRX01000047">
    <property type="protein sequence ID" value="VDK71242.1"/>
    <property type="molecule type" value="Genomic_DNA"/>
</dbReference>
<keyword evidence="1" id="KW-1133">Transmembrane helix</keyword>
<keyword evidence="1" id="KW-0812">Transmembrane</keyword>
<evidence type="ECO:0000313" key="2">
    <source>
        <dbReference type="EMBL" id="VDK71242.1"/>
    </source>
</evidence>
<evidence type="ECO:0000256" key="1">
    <source>
        <dbReference type="SAM" id="Phobius"/>
    </source>
</evidence>